<accession>A0A0A0RX43</accession>
<proteinExistence type="evidence at transcript level"/>
<keyword evidence="2" id="KW-0812">Transmembrane</keyword>
<reference evidence="4" key="1">
    <citation type="journal article" date="2015" name="PLoS ONE">
        <title>Occurrence of Isopenicillin-N-Synthase Homologs in Bioluminescent Ctenophores and Implications for Coelenterazine Biosynthesis.</title>
        <authorList>
            <person name="Francis W.R."/>
            <person name="Shaner N.C."/>
            <person name="Christianson L.M."/>
            <person name="Powers M.L."/>
            <person name="Haddock S.H."/>
        </authorList>
    </citation>
    <scope>NUCLEOTIDE SEQUENCE</scope>
</reference>
<keyword evidence="1" id="KW-0560">Oxidoreductase</keyword>
<evidence type="ECO:0000313" key="4">
    <source>
        <dbReference type="EMBL" id="AIW06451.1"/>
    </source>
</evidence>
<evidence type="ECO:0000259" key="3">
    <source>
        <dbReference type="PROSITE" id="PS51471"/>
    </source>
</evidence>
<dbReference type="InterPro" id="IPR005123">
    <property type="entry name" value="Oxoglu/Fe-dep_dioxygenase_dom"/>
</dbReference>
<feature type="transmembrane region" description="Helical" evidence="2">
    <location>
        <begin position="7"/>
        <end position="27"/>
    </location>
</feature>
<dbReference type="Gene3D" id="2.60.120.330">
    <property type="entry name" value="B-lactam Antibiotic, Isopenicillin N Synthase, Chain"/>
    <property type="match status" value="1"/>
</dbReference>
<protein>
    <submittedName>
        <fullName evidence="4">Putative isopenicillin-n-synthase</fullName>
    </submittedName>
</protein>
<evidence type="ECO:0000256" key="2">
    <source>
        <dbReference type="SAM" id="Phobius"/>
    </source>
</evidence>
<dbReference type="Pfam" id="PF14226">
    <property type="entry name" value="DIOX_N"/>
    <property type="match status" value="1"/>
</dbReference>
<organism evidence="4">
    <name type="scientific">Bathyctena chuni</name>
    <name type="common">Comb jellyfish</name>
    <dbReference type="NCBI Taxonomy" id="1403704"/>
    <lineage>
        <taxon>Eukaryota</taxon>
        <taxon>Metazoa</taxon>
        <taxon>Ctenophora</taxon>
        <taxon>Tentaculata</taxon>
        <taxon>Cydippida</taxon>
        <taxon>Bathyctenidae</taxon>
        <taxon>Bathyctena</taxon>
    </lineage>
</organism>
<sequence>MITVMSCGRVLFGVLIAIISFYISQIYDLNYFRLIGTHPKHDFDNVARIPYTDLVRDDVTVDPLILTSMELYGFFYVYEIPGYNSSEELDYLKQFFDLSETVKMKLAVNKHNTNNVNVYRGYGPLVKNVGSQYKELFNIGPHETTPVYNSTDNVLDKLRTLSKERNVWPVTQNNHFDEEFKRVFTSGFNLRRNIATGVIRSIARSLEHPQLIERFTEHEFSTLGLRKYPVRTSVNKNMYSRFDKTTLSELEHEDSTVTILATFSNPGLQALYENSYRDVPPSRNGFIVNIGTLIEDITDNIIMAVRHRVKQIDHVRYSIPYFFNPSFDADISTSISGRKTKAGEKYKIFGEWMKDYLPIVEPALLKDKFTDV</sequence>
<dbReference type="AlphaFoldDB" id="A0A0A0RX43"/>
<keyword evidence="2" id="KW-0472">Membrane</keyword>
<dbReference type="InterPro" id="IPR027443">
    <property type="entry name" value="IPNS-like_sf"/>
</dbReference>
<dbReference type="SUPFAM" id="SSF51197">
    <property type="entry name" value="Clavaminate synthase-like"/>
    <property type="match status" value="1"/>
</dbReference>
<dbReference type="PRINTS" id="PR00682">
    <property type="entry name" value="IPNSYNTHASE"/>
</dbReference>
<dbReference type="InterPro" id="IPR044861">
    <property type="entry name" value="IPNS-like_FE2OG_OXY"/>
</dbReference>
<dbReference type="InterPro" id="IPR050231">
    <property type="entry name" value="Iron_ascorbate_oxido_reductase"/>
</dbReference>
<dbReference type="Pfam" id="PF03171">
    <property type="entry name" value="2OG-FeII_Oxy"/>
    <property type="match status" value="1"/>
</dbReference>
<keyword evidence="2" id="KW-1133">Transmembrane helix</keyword>
<dbReference type="PANTHER" id="PTHR47990">
    <property type="entry name" value="2-OXOGLUTARATE (2OG) AND FE(II)-DEPENDENT OXYGENASE SUPERFAMILY PROTEIN-RELATED"/>
    <property type="match status" value="1"/>
</dbReference>
<keyword evidence="1" id="KW-0479">Metal-binding</keyword>
<dbReference type="InterPro" id="IPR026992">
    <property type="entry name" value="DIOX_N"/>
</dbReference>
<comment type="similarity">
    <text evidence="1">Belongs to the iron/ascorbate-dependent oxidoreductase family.</text>
</comment>
<dbReference type="GO" id="GO:0046872">
    <property type="term" value="F:metal ion binding"/>
    <property type="evidence" value="ECO:0007669"/>
    <property type="project" value="UniProtKB-KW"/>
</dbReference>
<dbReference type="PROSITE" id="PS51471">
    <property type="entry name" value="FE2OG_OXY"/>
    <property type="match status" value="1"/>
</dbReference>
<feature type="domain" description="Fe2OG dioxygenase" evidence="3">
    <location>
        <begin position="219"/>
        <end position="325"/>
    </location>
</feature>
<name>A0A0A0RX43_BATCU</name>
<evidence type="ECO:0000256" key="1">
    <source>
        <dbReference type="RuleBase" id="RU003682"/>
    </source>
</evidence>
<dbReference type="EMBL" id="KM233801">
    <property type="protein sequence ID" value="AIW06451.1"/>
    <property type="molecule type" value="mRNA"/>
</dbReference>
<keyword evidence="1" id="KW-0408">Iron</keyword>
<dbReference type="GO" id="GO:0016491">
    <property type="term" value="F:oxidoreductase activity"/>
    <property type="evidence" value="ECO:0007669"/>
    <property type="project" value="UniProtKB-KW"/>
</dbReference>